<sequence length="225" mass="25503">MTSPEAPLTLISATPSPFARMNRIALSLKRIPFVLQNEIPWETATQTPKYNPLEKLPILLFPDDRAPVYDSAHILEYIVRKYPDRGPALVTGDVDLDLQIRQVVVLAEGCLDAIVLNRWEGRRDEGAQSKLWMDRQNRKIDGAMGAFGEMLEARTVAGKEWIVGEDISLADIAAVCAVGWVKWAGIREGWEAEYPALAEWLARVDEREEFRETRPIMFDLKEKVV</sequence>
<reference evidence="1" key="1">
    <citation type="submission" date="2022-11" db="EMBL/GenBank/DDBJ databases">
        <title>Genome Sequence of Boeremia exigua.</title>
        <authorList>
            <person name="Buettner E."/>
        </authorList>
    </citation>
    <scope>NUCLEOTIDE SEQUENCE</scope>
    <source>
        <strain evidence="1">CU02</strain>
    </source>
</reference>
<dbReference type="EMBL" id="JAPHNI010000774">
    <property type="protein sequence ID" value="KAJ8108268.1"/>
    <property type="molecule type" value="Genomic_DNA"/>
</dbReference>
<keyword evidence="2" id="KW-1185">Reference proteome</keyword>
<protein>
    <submittedName>
        <fullName evidence="1">Uncharacterized protein</fullName>
    </submittedName>
</protein>
<name>A0ACC2HZZ9_9PLEO</name>
<comment type="caution">
    <text evidence="1">The sequence shown here is derived from an EMBL/GenBank/DDBJ whole genome shotgun (WGS) entry which is preliminary data.</text>
</comment>
<evidence type="ECO:0000313" key="1">
    <source>
        <dbReference type="EMBL" id="KAJ8108268.1"/>
    </source>
</evidence>
<evidence type="ECO:0000313" key="2">
    <source>
        <dbReference type="Proteomes" id="UP001153331"/>
    </source>
</evidence>
<dbReference type="Proteomes" id="UP001153331">
    <property type="component" value="Unassembled WGS sequence"/>
</dbReference>
<accession>A0ACC2HZZ9</accession>
<gene>
    <name evidence="1" type="ORF">OPT61_g8288</name>
</gene>
<organism evidence="1 2">
    <name type="scientific">Boeremia exigua</name>
    <dbReference type="NCBI Taxonomy" id="749465"/>
    <lineage>
        <taxon>Eukaryota</taxon>
        <taxon>Fungi</taxon>
        <taxon>Dikarya</taxon>
        <taxon>Ascomycota</taxon>
        <taxon>Pezizomycotina</taxon>
        <taxon>Dothideomycetes</taxon>
        <taxon>Pleosporomycetidae</taxon>
        <taxon>Pleosporales</taxon>
        <taxon>Pleosporineae</taxon>
        <taxon>Didymellaceae</taxon>
        <taxon>Boeremia</taxon>
    </lineage>
</organism>
<proteinExistence type="predicted"/>